<reference evidence="1 2" key="1">
    <citation type="journal article" date="2019" name="Sci. Rep.">
        <title>Orb-weaving spider Araneus ventricosus genome elucidates the spidroin gene catalogue.</title>
        <authorList>
            <person name="Kono N."/>
            <person name="Nakamura H."/>
            <person name="Ohtoshi R."/>
            <person name="Moran D.A.P."/>
            <person name="Shinohara A."/>
            <person name="Yoshida Y."/>
            <person name="Fujiwara M."/>
            <person name="Mori M."/>
            <person name="Tomita M."/>
            <person name="Arakawa K."/>
        </authorList>
    </citation>
    <scope>NUCLEOTIDE SEQUENCE [LARGE SCALE GENOMIC DNA]</scope>
</reference>
<sequence>MSLKIHFLHSHLEFFPENLRSVSDENGERFHEDISNTGARCQGKWNPKMLADYRWTLKMDIPQAVYRPSTQESEVREDFNFFSSKSTSSSTLSYNIQYSIDYPKQLGTGGVQIIDRSDNR</sequence>
<organism evidence="1 2">
    <name type="scientific">Araneus ventricosus</name>
    <name type="common">Orbweaver spider</name>
    <name type="synonym">Epeira ventricosa</name>
    <dbReference type="NCBI Taxonomy" id="182803"/>
    <lineage>
        <taxon>Eukaryota</taxon>
        <taxon>Metazoa</taxon>
        <taxon>Ecdysozoa</taxon>
        <taxon>Arthropoda</taxon>
        <taxon>Chelicerata</taxon>
        <taxon>Arachnida</taxon>
        <taxon>Araneae</taxon>
        <taxon>Araneomorphae</taxon>
        <taxon>Entelegynae</taxon>
        <taxon>Araneoidea</taxon>
        <taxon>Araneidae</taxon>
        <taxon>Araneus</taxon>
    </lineage>
</organism>
<proteinExistence type="predicted"/>
<dbReference type="AlphaFoldDB" id="A0A4Y2LJE1"/>
<dbReference type="Proteomes" id="UP000499080">
    <property type="component" value="Unassembled WGS sequence"/>
</dbReference>
<dbReference type="PANTHER" id="PTHR46114">
    <property type="entry name" value="APPLE DOMAIN-CONTAINING PROTEIN"/>
    <property type="match status" value="1"/>
</dbReference>
<protein>
    <submittedName>
        <fullName evidence="1">Uncharacterized protein</fullName>
    </submittedName>
</protein>
<evidence type="ECO:0000313" key="1">
    <source>
        <dbReference type="EMBL" id="GBN13447.1"/>
    </source>
</evidence>
<gene>
    <name evidence="1" type="ORF">AVEN_116187_1</name>
</gene>
<dbReference type="EMBL" id="BGPR01005787">
    <property type="protein sequence ID" value="GBN13447.1"/>
    <property type="molecule type" value="Genomic_DNA"/>
</dbReference>
<keyword evidence="2" id="KW-1185">Reference proteome</keyword>
<name>A0A4Y2LJE1_ARAVE</name>
<accession>A0A4Y2LJE1</accession>
<evidence type="ECO:0000313" key="2">
    <source>
        <dbReference type="Proteomes" id="UP000499080"/>
    </source>
</evidence>
<dbReference type="OrthoDB" id="6721348at2759"/>
<dbReference type="PANTHER" id="PTHR46114:SF2">
    <property type="entry name" value="CULLIN N-TERMINAL DOMAIN-CONTAINING PROTEIN"/>
    <property type="match status" value="1"/>
</dbReference>
<comment type="caution">
    <text evidence="1">The sequence shown here is derived from an EMBL/GenBank/DDBJ whole genome shotgun (WGS) entry which is preliminary data.</text>
</comment>